<evidence type="ECO:0000256" key="6">
    <source>
        <dbReference type="ARBA" id="ARBA00023125"/>
    </source>
</evidence>
<evidence type="ECO:0000256" key="5">
    <source>
        <dbReference type="ARBA" id="ARBA00022747"/>
    </source>
</evidence>
<protein>
    <recommendedName>
        <fullName evidence="1">site-specific DNA-methyltransferase (adenine-specific)</fullName>
        <ecNumber evidence="1">2.1.1.72</ecNumber>
    </recommendedName>
</protein>
<feature type="domain" description="Type II methyltransferase M.TaqI-like" evidence="8">
    <location>
        <begin position="221"/>
        <end position="370"/>
    </location>
</feature>
<sequence length="732" mass="84024">MVNWPEKICALFLEKALAFITEFEAQALLLQLLFLKDSGLSPISWASFESQLNQARGTPLHLPENLPPPSNLFLHWQKLPENFLKDFQAEWHVWEQQQSGFQPIENWIGSFSELINNKTQRRKAGVFYTPRPVVRFLCRETLSTFLKRHQNLSPKTSEALLKAQTLSLDKTQKQALVSALKELKICDPACGGGYLLLGMLAELKSLEKQLLPNHSDYNWSQNIYGIDIDPLAVSVTRWRIWKASKTSAQSAENCKLQIVIGDTLAEGSPWGKDIRFDLWVANPPYLGEKGHQKSFEALKKGSLKGFYQARSDLSYYFFHRVLDWSKPGAIAGFLTTSYLLTSSQGQKLRGDLKERAIIHKITDFHELRLFSGALGQHNLVTVFERGYAPELPVSLNLCIRKGQFKEAALDNLLNQTTSAFIRREMRQDEIFRGPELSMAQPVRLQILDTTLEGILEKIRKQPTRLEDFAQLHQGLVSGADRLTLGHCKKFGIKQPPGSGIFVLDQKKIHSWPIKEHERQLLRPWFKNSDIEPWTAQTQSKNLIIYTDRQALLTPQDRLYQHLEDYYPILAARREVQLGRMPWWQLHWPRQASIFEGPKLVLPQRSQTALAAWNETPWYASADVYFITAQAADNILPWLLAWLNSPLAWLWLSCEGKRKGKLLELYHRPLAQMPVLRPKNEYAAFKSLLAELKAGKRPSLKLEKTLQQIFYAQLKLSQTEQSQLEAAWKNKAV</sequence>
<dbReference type="PANTHER" id="PTHR33841:SF6">
    <property type="entry name" value="TYPE II METHYLTRANSFERASE M.HINDII"/>
    <property type="match status" value="1"/>
</dbReference>
<evidence type="ECO:0000313" key="10">
    <source>
        <dbReference type="Proteomes" id="UP000231019"/>
    </source>
</evidence>
<evidence type="ECO:0000256" key="4">
    <source>
        <dbReference type="ARBA" id="ARBA00022691"/>
    </source>
</evidence>
<dbReference type="GO" id="GO:0003677">
    <property type="term" value="F:DNA binding"/>
    <property type="evidence" value="ECO:0007669"/>
    <property type="project" value="UniProtKB-KW"/>
</dbReference>
<keyword evidence="3" id="KW-0808">Transferase</keyword>
<evidence type="ECO:0000256" key="2">
    <source>
        <dbReference type="ARBA" id="ARBA00022603"/>
    </source>
</evidence>
<evidence type="ECO:0000259" key="8">
    <source>
        <dbReference type="Pfam" id="PF07669"/>
    </source>
</evidence>
<dbReference type="GO" id="GO:0009007">
    <property type="term" value="F:site-specific DNA-methyltransferase (adenine-specific) activity"/>
    <property type="evidence" value="ECO:0007669"/>
    <property type="project" value="UniProtKB-EC"/>
</dbReference>
<gene>
    <name evidence="9" type="ORF">COW36_04430</name>
</gene>
<proteinExistence type="predicted"/>
<dbReference type="PANTHER" id="PTHR33841">
    <property type="entry name" value="DNA METHYLTRANSFERASE YEEA-RELATED"/>
    <property type="match status" value="1"/>
</dbReference>
<keyword evidence="4" id="KW-0949">S-adenosyl-L-methionine</keyword>
<dbReference type="GO" id="GO:0032259">
    <property type="term" value="P:methylation"/>
    <property type="evidence" value="ECO:0007669"/>
    <property type="project" value="UniProtKB-KW"/>
</dbReference>
<keyword evidence="5" id="KW-0680">Restriction system</keyword>
<comment type="catalytic activity">
    <reaction evidence="7">
        <text>a 2'-deoxyadenosine in DNA + S-adenosyl-L-methionine = an N(6)-methyl-2'-deoxyadenosine in DNA + S-adenosyl-L-homocysteine + H(+)</text>
        <dbReference type="Rhea" id="RHEA:15197"/>
        <dbReference type="Rhea" id="RHEA-COMP:12418"/>
        <dbReference type="Rhea" id="RHEA-COMP:12419"/>
        <dbReference type="ChEBI" id="CHEBI:15378"/>
        <dbReference type="ChEBI" id="CHEBI:57856"/>
        <dbReference type="ChEBI" id="CHEBI:59789"/>
        <dbReference type="ChEBI" id="CHEBI:90615"/>
        <dbReference type="ChEBI" id="CHEBI:90616"/>
        <dbReference type="EC" id="2.1.1.72"/>
    </reaction>
</comment>
<comment type="caution">
    <text evidence="9">The sequence shown here is derived from an EMBL/GenBank/DDBJ whole genome shotgun (WGS) entry which is preliminary data.</text>
</comment>
<dbReference type="InterPro" id="IPR050953">
    <property type="entry name" value="N4_N6_ade-DNA_methylase"/>
</dbReference>
<evidence type="ECO:0000256" key="7">
    <source>
        <dbReference type="ARBA" id="ARBA00047942"/>
    </source>
</evidence>
<dbReference type="Gene3D" id="3.40.50.150">
    <property type="entry name" value="Vaccinia Virus protein VP39"/>
    <property type="match status" value="1"/>
</dbReference>
<keyword evidence="6" id="KW-0238">DNA-binding</keyword>
<evidence type="ECO:0000256" key="3">
    <source>
        <dbReference type="ARBA" id="ARBA00022679"/>
    </source>
</evidence>
<dbReference type="AlphaFoldDB" id="A0A2M7G8X2"/>
<organism evidence="9 10">
    <name type="scientific">bacterium (Candidatus Blackallbacteria) CG17_big_fil_post_rev_8_21_14_2_50_48_46</name>
    <dbReference type="NCBI Taxonomy" id="2014261"/>
    <lineage>
        <taxon>Bacteria</taxon>
        <taxon>Candidatus Blackallbacteria</taxon>
    </lineage>
</organism>
<dbReference type="EMBL" id="PFFQ01000012">
    <property type="protein sequence ID" value="PIW18545.1"/>
    <property type="molecule type" value="Genomic_DNA"/>
</dbReference>
<dbReference type="InterPro" id="IPR029063">
    <property type="entry name" value="SAM-dependent_MTases_sf"/>
</dbReference>
<reference evidence="9 10" key="1">
    <citation type="submission" date="2017-09" db="EMBL/GenBank/DDBJ databases">
        <title>Depth-based differentiation of microbial function through sediment-hosted aquifers and enrichment of novel symbionts in the deep terrestrial subsurface.</title>
        <authorList>
            <person name="Probst A.J."/>
            <person name="Ladd B."/>
            <person name="Jarett J.K."/>
            <person name="Geller-Mcgrath D.E."/>
            <person name="Sieber C.M."/>
            <person name="Emerson J.B."/>
            <person name="Anantharaman K."/>
            <person name="Thomas B.C."/>
            <person name="Malmstrom R."/>
            <person name="Stieglmeier M."/>
            <person name="Klingl A."/>
            <person name="Woyke T."/>
            <person name="Ryan C.M."/>
            <person name="Banfield J.F."/>
        </authorList>
    </citation>
    <scope>NUCLEOTIDE SEQUENCE [LARGE SCALE GENOMIC DNA]</scope>
    <source>
        <strain evidence="9">CG17_big_fil_post_rev_8_21_14_2_50_48_46</strain>
    </source>
</reference>
<name>A0A2M7G8X2_9BACT</name>
<accession>A0A2M7G8X2</accession>
<dbReference type="Proteomes" id="UP000231019">
    <property type="component" value="Unassembled WGS sequence"/>
</dbReference>
<dbReference type="PRINTS" id="PR00507">
    <property type="entry name" value="N12N6MTFRASE"/>
</dbReference>
<dbReference type="SUPFAM" id="SSF53335">
    <property type="entry name" value="S-adenosyl-L-methionine-dependent methyltransferases"/>
    <property type="match status" value="1"/>
</dbReference>
<dbReference type="EC" id="2.1.1.72" evidence="1"/>
<evidence type="ECO:0000256" key="1">
    <source>
        <dbReference type="ARBA" id="ARBA00011900"/>
    </source>
</evidence>
<dbReference type="Pfam" id="PF07669">
    <property type="entry name" value="Eco57I"/>
    <property type="match status" value="1"/>
</dbReference>
<dbReference type="InterPro" id="IPR011639">
    <property type="entry name" value="MethylTrfase_TaqI-like_dom"/>
</dbReference>
<keyword evidence="2" id="KW-0489">Methyltransferase</keyword>
<dbReference type="GO" id="GO:0009307">
    <property type="term" value="P:DNA restriction-modification system"/>
    <property type="evidence" value="ECO:0007669"/>
    <property type="project" value="UniProtKB-KW"/>
</dbReference>
<evidence type="ECO:0000313" key="9">
    <source>
        <dbReference type="EMBL" id="PIW18545.1"/>
    </source>
</evidence>